<dbReference type="GO" id="GO:0005886">
    <property type="term" value="C:plasma membrane"/>
    <property type="evidence" value="ECO:0007669"/>
    <property type="project" value="TreeGrafter"/>
</dbReference>
<gene>
    <name evidence="7" type="ORF">SAMN04488004_108190</name>
</gene>
<evidence type="ECO:0000256" key="3">
    <source>
        <dbReference type="ARBA" id="ARBA00022989"/>
    </source>
</evidence>
<dbReference type="STRING" id="195913.SAMN04488004_108190"/>
<feature type="compositionally biased region" description="Basic and acidic residues" evidence="5">
    <location>
        <begin position="7"/>
        <end position="30"/>
    </location>
</feature>
<feature type="transmembrane region" description="Helical" evidence="6">
    <location>
        <begin position="265"/>
        <end position="287"/>
    </location>
</feature>
<evidence type="ECO:0000256" key="2">
    <source>
        <dbReference type="ARBA" id="ARBA00022692"/>
    </source>
</evidence>
<keyword evidence="2 6" id="KW-0812">Transmembrane</keyword>
<sequence length="310" mass="34119">MNNEIEPELRRAVSENEAHRQKAVSDRVEQEANLPDEEEAVREASHLSAKLVYQVVRREGDEELRRPNSSLFWSGIAAGVCISFSVIGEGLFKTYLPETTWLPLLESLGYTFGFLIVIIGRMQLFTENTLTTVLPLFARPSFYNLWCVARLWGIVLGANVIGCFIAAAFIAYMPTFEPEMLTSITEISKHATENSAWIGFAKAVPAGLLIAALVWMLAAGEQENFFIIILMTWLIAAGGFTHIIAGSVEMGFLILTGELGLFAGIFGFFIPVFLGNVVGGTLVFGLITWGQVREEVRDASDASKNGTKSR</sequence>
<dbReference type="Gene3D" id="1.20.1080.10">
    <property type="entry name" value="Glycerol uptake facilitator protein"/>
    <property type="match status" value="1"/>
</dbReference>
<organism evidence="7 8">
    <name type="scientific">Loktanella salsilacus</name>
    <dbReference type="NCBI Taxonomy" id="195913"/>
    <lineage>
        <taxon>Bacteria</taxon>
        <taxon>Pseudomonadati</taxon>
        <taxon>Pseudomonadota</taxon>
        <taxon>Alphaproteobacteria</taxon>
        <taxon>Rhodobacterales</taxon>
        <taxon>Roseobacteraceae</taxon>
        <taxon>Loktanella</taxon>
    </lineage>
</organism>
<dbReference type="InterPro" id="IPR023271">
    <property type="entry name" value="Aquaporin-like"/>
</dbReference>
<dbReference type="PANTHER" id="PTHR30520">
    <property type="entry name" value="FORMATE TRANSPORTER-RELATED"/>
    <property type="match status" value="1"/>
</dbReference>
<dbReference type="Pfam" id="PF01226">
    <property type="entry name" value="Form_Nir_trans"/>
    <property type="match status" value="1"/>
</dbReference>
<accession>A0A1I4FBS1</accession>
<feature type="region of interest" description="Disordered" evidence="5">
    <location>
        <begin position="1"/>
        <end position="36"/>
    </location>
</feature>
<dbReference type="GO" id="GO:0015499">
    <property type="term" value="F:formate transmembrane transporter activity"/>
    <property type="evidence" value="ECO:0007669"/>
    <property type="project" value="TreeGrafter"/>
</dbReference>
<evidence type="ECO:0000313" key="7">
    <source>
        <dbReference type="EMBL" id="SFL14317.1"/>
    </source>
</evidence>
<dbReference type="RefSeq" id="WP_090188846.1">
    <property type="nucleotide sequence ID" value="NZ_CAXIDI010000006.1"/>
</dbReference>
<comment type="subcellular location">
    <subcellularLocation>
        <location evidence="1">Membrane</location>
        <topology evidence="1">Multi-pass membrane protein</topology>
    </subcellularLocation>
</comment>
<evidence type="ECO:0000256" key="4">
    <source>
        <dbReference type="ARBA" id="ARBA00023136"/>
    </source>
</evidence>
<proteinExistence type="predicted"/>
<feature type="transmembrane region" description="Helical" evidence="6">
    <location>
        <begin position="225"/>
        <end position="245"/>
    </location>
</feature>
<dbReference type="InterPro" id="IPR000292">
    <property type="entry name" value="For/NO2_transpt"/>
</dbReference>
<keyword evidence="3 6" id="KW-1133">Transmembrane helix</keyword>
<protein>
    <submittedName>
        <fullName evidence="7">Formate/nitrite transporter FocA, FNT family</fullName>
    </submittedName>
</protein>
<dbReference type="EMBL" id="FOTF01000008">
    <property type="protein sequence ID" value="SFL14317.1"/>
    <property type="molecule type" value="Genomic_DNA"/>
</dbReference>
<feature type="transmembrane region" description="Helical" evidence="6">
    <location>
        <begin position="195"/>
        <end position="218"/>
    </location>
</feature>
<keyword evidence="8" id="KW-1185">Reference proteome</keyword>
<dbReference type="Proteomes" id="UP000199550">
    <property type="component" value="Unassembled WGS sequence"/>
</dbReference>
<evidence type="ECO:0000256" key="5">
    <source>
        <dbReference type="SAM" id="MobiDB-lite"/>
    </source>
</evidence>
<feature type="transmembrane region" description="Helical" evidence="6">
    <location>
        <begin position="149"/>
        <end position="175"/>
    </location>
</feature>
<evidence type="ECO:0000313" key="8">
    <source>
        <dbReference type="Proteomes" id="UP000199550"/>
    </source>
</evidence>
<keyword evidence="4 6" id="KW-0472">Membrane</keyword>
<evidence type="ECO:0000256" key="1">
    <source>
        <dbReference type="ARBA" id="ARBA00004141"/>
    </source>
</evidence>
<feature type="transmembrane region" description="Helical" evidence="6">
    <location>
        <begin position="71"/>
        <end position="92"/>
    </location>
</feature>
<dbReference type="OrthoDB" id="261587at2"/>
<name>A0A1I4FBS1_9RHOB</name>
<dbReference type="AlphaFoldDB" id="A0A1I4FBS1"/>
<evidence type="ECO:0000256" key="6">
    <source>
        <dbReference type="SAM" id="Phobius"/>
    </source>
</evidence>
<dbReference type="PANTHER" id="PTHR30520:SF2">
    <property type="entry name" value="INNER MEMBRANE PROTEIN YFDC"/>
    <property type="match status" value="1"/>
</dbReference>
<reference evidence="7 8" key="1">
    <citation type="submission" date="2016-10" db="EMBL/GenBank/DDBJ databases">
        <authorList>
            <person name="de Groot N.N."/>
        </authorList>
    </citation>
    <scope>NUCLEOTIDE SEQUENCE [LARGE SCALE GENOMIC DNA]</scope>
    <source>
        <strain evidence="7 8">DSM 16199</strain>
    </source>
</reference>